<gene>
    <name evidence="2" type="ORF">GCM10022384_42810</name>
</gene>
<protein>
    <recommendedName>
        <fullName evidence="4">Glycosyltransferase</fullName>
    </recommendedName>
</protein>
<evidence type="ECO:0000313" key="2">
    <source>
        <dbReference type="EMBL" id="GAA3990256.1"/>
    </source>
</evidence>
<proteinExistence type="predicted"/>
<dbReference type="RefSeq" id="WP_345594465.1">
    <property type="nucleotide sequence ID" value="NZ_BAABCQ010000086.1"/>
</dbReference>
<dbReference type="PANTHER" id="PTHR45947">
    <property type="entry name" value="SULFOQUINOVOSYL TRANSFERASE SQD2"/>
    <property type="match status" value="1"/>
</dbReference>
<keyword evidence="3" id="KW-1185">Reference proteome</keyword>
<feature type="region of interest" description="Disordered" evidence="1">
    <location>
        <begin position="738"/>
        <end position="781"/>
    </location>
</feature>
<organism evidence="2 3">
    <name type="scientific">Streptomyces marokkonensis</name>
    <dbReference type="NCBI Taxonomy" id="324855"/>
    <lineage>
        <taxon>Bacteria</taxon>
        <taxon>Bacillati</taxon>
        <taxon>Actinomycetota</taxon>
        <taxon>Actinomycetes</taxon>
        <taxon>Kitasatosporales</taxon>
        <taxon>Streptomycetaceae</taxon>
        <taxon>Streptomyces</taxon>
    </lineage>
</organism>
<dbReference type="Pfam" id="PF13692">
    <property type="entry name" value="Glyco_trans_1_4"/>
    <property type="match status" value="1"/>
</dbReference>
<dbReference type="CDD" id="cd03801">
    <property type="entry name" value="GT4_PimA-like"/>
    <property type="match status" value="1"/>
</dbReference>
<evidence type="ECO:0000313" key="3">
    <source>
        <dbReference type="Proteomes" id="UP001500034"/>
    </source>
</evidence>
<dbReference type="Gene3D" id="3.40.50.2000">
    <property type="entry name" value="Glycogen Phosphorylase B"/>
    <property type="match status" value="1"/>
</dbReference>
<evidence type="ECO:0008006" key="4">
    <source>
        <dbReference type="Google" id="ProtNLM"/>
    </source>
</evidence>
<dbReference type="EMBL" id="BAABCQ010000086">
    <property type="protein sequence ID" value="GAA3990256.1"/>
    <property type="molecule type" value="Genomic_DNA"/>
</dbReference>
<evidence type="ECO:0000256" key="1">
    <source>
        <dbReference type="SAM" id="MobiDB-lite"/>
    </source>
</evidence>
<dbReference type="InterPro" id="IPR050194">
    <property type="entry name" value="Glycosyltransferase_grp1"/>
</dbReference>
<accession>A0ABP7QZ50</accession>
<feature type="compositionally biased region" description="Basic and acidic residues" evidence="1">
    <location>
        <begin position="746"/>
        <end position="768"/>
    </location>
</feature>
<dbReference type="PANTHER" id="PTHR45947:SF3">
    <property type="entry name" value="SULFOQUINOVOSYL TRANSFERASE SQD2"/>
    <property type="match status" value="1"/>
</dbReference>
<reference evidence="3" key="1">
    <citation type="journal article" date="2019" name="Int. J. Syst. Evol. Microbiol.">
        <title>The Global Catalogue of Microorganisms (GCM) 10K type strain sequencing project: providing services to taxonomists for standard genome sequencing and annotation.</title>
        <authorList>
            <consortium name="The Broad Institute Genomics Platform"/>
            <consortium name="The Broad Institute Genome Sequencing Center for Infectious Disease"/>
            <person name="Wu L."/>
            <person name="Ma J."/>
        </authorList>
    </citation>
    <scope>NUCLEOTIDE SEQUENCE [LARGE SCALE GENOMIC DNA]</scope>
    <source>
        <strain evidence="3">JCM 17027</strain>
    </source>
</reference>
<comment type="caution">
    <text evidence="2">The sequence shown here is derived from an EMBL/GenBank/DDBJ whole genome shotgun (WGS) entry which is preliminary data.</text>
</comment>
<name>A0ABP7QZ50_9ACTN</name>
<dbReference type="SUPFAM" id="SSF53756">
    <property type="entry name" value="UDP-Glycosyltransferase/glycogen phosphorylase"/>
    <property type="match status" value="1"/>
</dbReference>
<dbReference type="Proteomes" id="UP001500034">
    <property type="component" value="Unassembled WGS sequence"/>
</dbReference>
<sequence>MRIAVFIENRNGVGLTARILSAPGAREHTFLLVTADLDGDVGRWIGEEASARLDGTPVRNLFREEETLAHAQFLEETGPRMSEFARAESVDRLILFNDQSQRGSRVAQALSDTLPVVLVQDGHLDFHYKRLSPGRRDQNWYYGSSDAAAVCVWGPATAHHLLFRTADADPVVHITGALGHSDDPDLLRAAHHPAPRPARPSREPLRIIVLDQPLGDQRKLAAGEHREYLRAACESLTEFGEVAIKPHPSTLSGHLNWLGTLPGVTVLDESALVDAAGLDSYDLAVTFFSTTYLQTLRAGVPLVLFSPPPLNIVFPAVNHALLRNVGSVGELTDVAGQLHRTGKFTGNNTGEPLTHFLTFHDDVAERILAVTLEAKVREPRAAPGPAPDALTPTGTRAERALRAVRERQTPPRSLAVLGLGFGYVTGVAIPVLTYTQALLGHSPVDIRYIDLSAYHRTEDVLDALRDVDVVLVNSLAPLWRSAIGNELVGELASAGRKVFLYAHETEHVMAYEAEHHTLRHKEMLRLLPRTGVLCVSSAQADMFRALGVTDPVVVYNTVPQDAHRVRARVAPGERPRIVMVGSMQDRKGLDIFSRVAELASAEGLSWRFAWIGHRTPRIASSTLLSDRVTWMGSLSRAGVREELAASDVFFLSSVDDPMPLSVVEAVQQRLRVVTYRRVGSHEVLDGVSGYRSFSDYTPRAALEALRAALGERVAEDDYREVEELFGIPAFTARMTAALGLPGPDDVPDRPRPATPVKDGDPADGHTPDGRPGGSDTADGHGAGELRAVVPQQVRHLNEDFKRHVGKGNIEDALRVGTEILRRRQPVDVLIGMAELRAARGQTKEACQLLAAAAIVGGDRGRVWAEISRVAALLGARGRAIRQLARKESVRAQVTHHSARLRKGD</sequence>